<organism evidence="1 2">
    <name type="scientific">Cetraspora pellucida</name>
    <dbReference type="NCBI Taxonomy" id="1433469"/>
    <lineage>
        <taxon>Eukaryota</taxon>
        <taxon>Fungi</taxon>
        <taxon>Fungi incertae sedis</taxon>
        <taxon>Mucoromycota</taxon>
        <taxon>Glomeromycotina</taxon>
        <taxon>Glomeromycetes</taxon>
        <taxon>Diversisporales</taxon>
        <taxon>Gigasporaceae</taxon>
        <taxon>Cetraspora</taxon>
    </lineage>
</organism>
<dbReference type="Proteomes" id="UP000789366">
    <property type="component" value="Unassembled WGS sequence"/>
</dbReference>
<accession>A0ACA9PPP3</accession>
<keyword evidence="2" id="KW-1185">Reference proteome</keyword>
<feature type="non-terminal residue" evidence="1">
    <location>
        <position position="1"/>
    </location>
</feature>
<name>A0ACA9PPP3_9GLOM</name>
<dbReference type="EMBL" id="CAJVPW010026076">
    <property type="protein sequence ID" value="CAG8711189.1"/>
    <property type="molecule type" value="Genomic_DNA"/>
</dbReference>
<gene>
    <name evidence="1" type="ORF">SPELUC_LOCUS11826</name>
</gene>
<reference evidence="1" key="1">
    <citation type="submission" date="2021-06" db="EMBL/GenBank/DDBJ databases">
        <authorList>
            <person name="Kallberg Y."/>
            <person name="Tangrot J."/>
            <person name="Rosling A."/>
        </authorList>
    </citation>
    <scope>NUCLEOTIDE SEQUENCE</scope>
    <source>
        <strain evidence="1">28 12/20/2015</strain>
    </source>
</reference>
<sequence length="325" mass="37087">RAKKAGIKKNITPHTFRHSSVQTTEKYIQYDWATVHADYCGFHLALSNLRNNCVLASDKNKICQEVYQLNFPTTPFLLGDINNKAIQKKIIATDFDLLCAGFPCQPYSRANKIRRKSQELESLSKIIKKKKPKYLLLENVPNFLLVNSSKFLLPLLTNYQLQMSVINPKELGVKQNRPRIFIWGEKNNTLTKSPKKTNLPPILAAMASSWEKVVELLFRLFLNLPNQTKLSKTKKATEYPKSKTTKSQNSPQKRLNLGRGCLHRDNKKHQPKRIGKDAPAMARKPTSSVKKGAIEKLLELNQEYSLRTGTSIGDYFFVAIDLDDL</sequence>
<evidence type="ECO:0000313" key="1">
    <source>
        <dbReference type="EMBL" id="CAG8711189.1"/>
    </source>
</evidence>
<proteinExistence type="predicted"/>
<evidence type="ECO:0000313" key="2">
    <source>
        <dbReference type="Proteomes" id="UP000789366"/>
    </source>
</evidence>
<protein>
    <submittedName>
        <fullName evidence="1">10339_t:CDS:1</fullName>
    </submittedName>
</protein>
<comment type="caution">
    <text evidence="1">The sequence shown here is derived from an EMBL/GenBank/DDBJ whole genome shotgun (WGS) entry which is preliminary data.</text>
</comment>